<protein>
    <recommendedName>
        <fullName evidence="1">MADF domain-containing protein</fullName>
    </recommendedName>
</protein>
<gene>
    <name evidence="2" type="ORF">g.40362</name>
</gene>
<reference evidence="2" key="1">
    <citation type="journal article" date="2016" name="Gigascience">
        <title>De novo construction of an expanded transcriptome assembly for the western tarnished plant bug, Lygus hesperus.</title>
        <authorList>
            <person name="Tassone E.E."/>
            <person name="Geib S.M."/>
            <person name="Hall B."/>
            <person name="Fabrick J.A."/>
            <person name="Brent C.S."/>
            <person name="Hull J.J."/>
        </authorList>
    </citation>
    <scope>NUCLEOTIDE SEQUENCE</scope>
</reference>
<dbReference type="AlphaFoldDB" id="A0A146KWA1"/>
<name>A0A146KWA1_LYGHE</name>
<sequence>MREVWAPPRVLSCSCVLPPLTTCGHVVKQCRQAVSISFTSAKQVPREQRRLQVEEKRGNGLLHQPVEALPELWDVSSNIYKDRNWRAVSTAALASEFATDTKEISRKLHNLRTQLNSELRRMRKRKSGGRRLQKWMAIFGPPNILGPVLL</sequence>
<dbReference type="EMBL" id="GDHC01019297">
    <property type="protein sequence ID" value="JAP99331.1"/>
    <property type="molecule type" value="Transcribed_RNA"/>
</dbReference>
<dbReference type="InterPro" id="IPR006578">
    <property type="entry name" value="MADF-dom"/>
</dbReference>
<accession>A0A146KWA1</accession>
<dbReference type="PROSITE" id="PS51029">
    <property type="entry name" value="MADF"/>
    <property type="match status" value="1"/>
</dbReference>
<dbReference type="Pfam" id="PF10545">
    <property type="entry name" value="MADF_DNA_bdg"/>
    <property type="match status" value="1"/>
</dbReference>
<feature type="domain" description="MADF" evidence="1">
    <location>
        <begin position="61"/>
        <end position="145"/>
    </location>
</feature>
<evidence type="ECO:0000259" key="1">
    <source>
        <dbReference type="PROSITE" id="PS51029"/>
    </source>
</evidence>
<organism evidence="2">
    <name type="scientific">Lygus hesperus</name>
    <name type="common">Western plant bug</name>
    <dbReference type="NCBI Taxonomy" id="30085"/>
    <lineage>
        <taxon>Eukaryota</taxon>
        <taxon>Metazoa</taxon>
        <taxon>Ecdysozoa</taxon>
        <taxon>Arthropoda</taxon>
        <taxon>Hexapoda</taxon>
        <taxon>Insecta</taxon>
        <taxon>Pterygota</taxon>
        <taxon>Neoptera</taxon>
        <taxon>Paraneoptera</taxon>
        <taxon>Hemiptera</taxon>
        <taxon>Heteroptera</taxon>
        <taxon>Panheteroptera</taxon>
        <taxon>Cimicomorpha</taxon>
        <taxon>Miridae</taxon>
        <taxon>Mirini</taxon>
        <taxon>Lygus</taxon>
    </lineage>
</organism>
<proteinExistence type="predicted"/>
<evidence type="ECO:0000313" key="2">
    <source>
        <dbReference type="EMBL" id="JAP99331.1"/>
    </source>
</evidence>